<dbReference type="InterPro" id="IPR027417">
    <property type="entry name" value="P-loop_NTPase"/>
</dbReference>
<dbReference type="PANTHER" id="PTHR40072">
    <property type="entry name" value="MOLYBDOPTERIN-GUANINE DINUCLEOTIDE BIOSYNTHESIS ADAPTER PROTEIN-RELATED"/>
    <property type="match status" value="1"/>
</dbReference>
<dbReference type="EMBL" id="UOEM01000060">
    <property type="protein sequence ID" value="VAW13251.1"/>
    <property type="molecule type" value="Genomic_DNA"/>
</dbReference>
<proteinExistence type="predicted"/>
<dbReference type="CDD" id="cd03116">
    <property type="entry name" value="MobB"/>
    <property type="match status" value="1"/>
</dbReference>
<dbReference type="NCBIfam" id="TIGR00176">
    <property type="entry name" value="mobB"/>
    <property type="match status" value="1"/>
</dbReference>
<evidence type="ECO:0000313" key="2">
    <source>
        <dbReference type="EMBL" id="VAW13251.1"/>
    </source>
</evidence>
<dbReference type="Gene3D" id="3.40.50.300">
    <property type="entry name" value="P-loop containing nucleotide triphosphate hydrolases"/>
    <property type="match status" value="1"/>
</dbReference>
<accession>A0A3B0T3C3</accession>
<dbReference type="PANTHER" id="PTHR40072:SF1">
    <property type="entry name" value="MOLYBDOPTERIN-GUANINE DINUCLEOTIDE BIOSYNTHESIS ADAPTER PROTEIN"/>
    <property type="match status" value="1"/>
</dbReference>
<dbReference type="Pfam" id="PF03205">
    <property type="entry name" value="MobB"/>
    <property type="match status" value="1"/>
</dbReference>
<protein>
    <submittedName>
        <fullName evidence="2">Molybdopterin-guanine dinucleotide biosynthesis protein MobB</fullName>
    </submittedName>
</protein>
<dbReference type="GO" id="GO:0006777">
    <property type="term" value="P:Mo-molybdopterin cofactor biosynthetic process"/>
    <property type="evidence" value="ECO:0007669"/>
    <property type="project" value="InterPro"/>
</dbReference>
<dbReference type="InterPro" id="IPR004435">
    <property type="entry name" value="MobB_dom"/>
</dbReference>
<organism evidence="2">
    <name type="scientific">hydrothermal vent metagenome</name>
    <dbReference type="NCBI Taxonomy" id="652676"/>
    <lineage>
        <taxon>unclassified sequences</taxon>
        <taxon>metagenomes</taxon>
        <taxon>ecological metagenomes</taxon>
    </lineage>
</organism>
<dbReference type="InterPro" id="IPR052539">
    <property type="entry name" value="MGD_biosynthesis_adapter"/>
</dbReference>
<dbReference type="SUPFAM" id="SSF52540">
    <property type="entry name" value="P-loop containing nucleoside triphosphate hydrolases"/>
    <property type="match status" value="1"/>
</dbReference>
<sequence>MSGPNPPMIGIAGYKHVGKTTLVERLVTELSARGMRVATVKHAHHNIEVDEPGRDSHRHRMAGAQEVAVVSSGRWALMAELRGAPEPTLDEIVARFSPTDIIIIEGYKTHDFPKIEIRRKGVTRQNLAGEVPNVVAVASDGMPEPGLPDLDLDDIQVIADFVSVYFELNVTA</sequence>
<dbReference type="AlphaFoldDB" id="A0A3B0T3C3"/>
<dbReference type="GO" id="GO:0005525">
    <property type="term" value="F:GTP binding"/>
    <property type="evidence" value="ECO:0007669"/>
    <property type="project" value="InterPro"/>
</dbReference>
<feature type="domain" description="Molybdopterin-guanine dinucleotide biosynthesis protein B (MobB)" evidence="1">
    <location>
        <begin position="8"/>
        <end position="140"/>
    </location>
</feature>
<name>A0A3B0T3C3_9ZZZZ</name>
<reference evidence="2" key="1">
    <citation type="submission" date="2018-06" db="EMBL/GenBank/DDBJ databases">
        <authorList>
            <person name="Zhirakovskaya E."/>
        </authorList>
    </citation>
    <scope>NUCLEOTIDE SEQUENCE</scope>
</reference>
<evidence type="ECO:0000259" key="1">
    <source>
        <dbReference type="Pfam" id="PF03205"/>
    </source>
</evidence>
<gene>
    <name evidence="2" type="ORF">MNBD_ALPHA09-844</name>
</gene>